<dbReference type="Proteomes" id="UP000503312">
    <property type="component" value="Chromosome"/>
</dbReference>
<reference evidence="3 4" key="1">
    <citation type="submission" date="2018-04" db="EMBL/GenBank/DDBJ databases">
        <title>Polynucleobacter sp. UH21B genome.</title>
        <authorList>
            <person name="Hahn M.W."/>
        </authorList>
    </citation>
    <scope>NUCLEOTIDE SEQUENCE [LARGE SCALE GENOMIC DNA]</scope>
    <source>
        <strain evidence="3 4">MWH-UH21B</strain>
    </source>
</reference>
<dbReference type="PANTHER" id="PTHR42928">
    <property type="entry name" value="TRICARBOXYLATE-BINDING PROTEIN"/>
    <property type="match status" value="1"/>
</dbReference>
<feature type="chain" id="PRO_5027022221" evidence="2">
    <location>
        <begin position="24"/>
        <end position="322"/>
    </location>
</feature>
<evidence type="ECO:0000313" key="4">
    <source>
        <dbReference type="Proteomes" id="UP000503312"/>
    </source>
</evidence>
<gene>
    <name evidence="3" type="ORF">DCO17_06845</name>
</gene>
<organism evidence="3 4">
    <name type="scientific">Polynucleobacter tropicus</name>
    <dbReference type="NCBI Taxonomy" id="1743174"/>
    <lineage>
        <taxon>Bacteria</taxon>
        <taxon>Pseudomonadati</taxon>
        <taxon>Pseudomonadota</taxon>
        <taxon>Betaproteobacteria</taxon>
        <taxon>Burkholderiales</taxon>
        <taxon>Burkholderiaceae</taxon>
        <taxon>Polynucleobacter</taxon>
    </lineage>
</organism>
<dbReference type="SUPFAM" id="SSF53850">
    <property type="entry name" value="Periplasmic binding protein-like II"/>
    <property type="match status" value="1"/>
</dbReference>
<name>A0A6M9PR25_9BURK</name>
<dbReference type="InterPro" id="IPR042100">
    <property type="entry name" value="Bug_dom1"/>
</dbReference>
<dbReference type="PANTHER" id="PTHR42928:SF5">
    <property type="entry name" value="BLR1237 PROTEIN"/>
    <property type="match status" value="1"/>
</dbReference>
<dbReference type="PIRSF" id="PIRSF017082">
    <property type="entry name" value="YflP"/>
    <property type="match status" value="1"/>
</dbReference>
<dbReference type="CDD" id="cd13578">
    <property type="entry name" value="PBP2_Bug27"/>
    <property type="match status" value="1"/>
</dbReference>
<keyword evidence="4" id="KW-1185">Reference proteome</keyword>
<feature type="signal peptide" evidence="2">
    <location>
        <begin position="1"/>
        <end position="23"/>
    </location>
</feature>
<protein>
    <submittedName>
        <fullName evidence="3">ABC transporter substrate-binding protein</fullName>
    </submittedName>
</protein>
<dbReference type="InterPro" id="IPR005064">
    <property type="entry name" value="BUG"/>
</dbReference>
<dbReference type="RefSeq" id="WP_173956012.1">
    <property type="nucleotide sequence ID" value="NZ_CP028942.1"/>
</dbReference>
<accession>A0A6M9PR25</accession>
<dbReference type="Pfam" id="PF03401">
    <property type="entry name" value="TctC"/>
    <property type="match status" value="1"/>
</dbReference>
<evidence type="ECO:0000256" key="1">
    <source>
        <dbReference type="ARBA" id="ARBA00006987"/>
    </source>
</evidence>
<evidence type="ECO:0000256" key="2">
    <source>
        <dbReference type="SAM" id="SignalP"/>
    </source>
</evidence>
<dbReference type="KEGG" id="ptrp:DCO17_06845"/>
<sequence length="322" mass="34033">MNKKIIFGLVGLLSLLGMTVCLAENYPDRPVKIIVPYSAGGTADYSARQIAQKLTEMTKQSFFVENKTGASGTIATSYVAKAAPDGYTLLANDTTYAMLPSLFKTLPWNHAEDLEPIGVITQTPVVLVVPITSPYKTVAELIAFAKKNPGKLNYGSGGAGSSTHLSAEIFQQVADIDVSHVPYKGAGEAMLAVLSGQVDFAITAAPTAIAQLNGGKIRALAITGDKRIAAMKDVSTFKEAGLPAYKVSNWFGLAAPRDTPKVIIDKLAADMKKGLSDPVMKERFAAVGAEPGNLTPAEFKKFIKGETVIWGAAAKKAGLQPE</sequence>
<dbReference type="Gene3D" id="3.40.190.150">
    <property type="entry name" value="Bordetella uptake gene, domain 1"/>
    <property type="match status" value="1"/>
</dbReference>
<keyword evidence="2" id="KW-0732">Signal</keyword>
<proteinExistence type="inferred from homology"/>
<evidence type="ECO:0000313" key="3">
    <source>
        <dbReference type="EMBL" id="QKM64970.1"/>
    </source>
</evidence>
<dbReference type="EMBL" id="CP028942">
    <property type="protein sequence ID" value="QKM64970.1"/>
    <property type="molecule type" value="Genomic_DNA"/>
</dbReference>
<dbReference type="AlphaFoldDB" id="A0A6M9PR25"/>
<comment type="similarity">
    <text evidence="1">Belongs to the UPF0065 (bug) family.</text>
</comment>
<dbReference type="Gene3D" id="3.40.190.10">
    <property type="entry name" value="Periplasmic binding protein-like II"/>
    <property type="match status" value="1"/>
</dbReference>